<organism evidence="6 7">
    <name type="scientific">Methylophilus methylotrophus</name>
    <name type="common">Bacterium W3A1</name>
    <dbReference type="NCBI Taxonomy" id="17"/>
    <lineage>
        <taxon>Bacteria</taxon>
        <taxon>Pseudomonadati</taxon>
        <taxon>Pseudomonadota</taxon>
        <taxon>Betaproteobacteria</taxon>
        <taxon>Nitrosomonadales</taxon>
        <taxon>Methylophilaceae</taxon>
        <taxon>Methylophilus</taxon>
    </lineage>
</organism>
<comment type="pathway">
    <text evidence="1">Nitrogen metabolism; urea degradation; CO(2) and NH(3) from urea (urease route): step 1/1.</text>
</comment>
<dbReference type="InterPro" id="IPR036461">
    <property type="entry name" value="Urease_betasu_sf"/>
</dbReference>
<dbReference type="EMBL" id="SSGG01000052">
    <property type="protein sequence ID" value="TXI37531.1"/>
    <property type="molecule type" value="Genomic_DNA"/>
</dbReference>
<dbReference type="SUPFAM" id="SSF51278">
    <property type="entry name" value="Urease, beta-subunit"/>
    <property type="match status" value="1"/>
</dbReference>
<dbReference type="Gene3D" id="3.30.280.10">
    <property type="entry name" value="Urease, gamma-like subunit"/>
    <property type="match status" value="1"/>
</dbReference>
<dbReference type="FunFam" id="2.10.150.10:FF:000001">
    <property type="entry name" value="Urease subunit beta"/>
    <property type="match status" value="1"/>
</dbReference>
<protein>
    <recommendedName>
        <fullName evidence="2">urease</fullName>
        <ecNumber evidence="2">3.5.1.5</ecNumber>
    </recommendedName>
</protein>
<dbReference type="AlphaFoldDB" id="A0A5C7WHG4"/>
<evidence type="ECO:0000313" key="6">
    <source>
        <dbReference type="EMBL" id="TXI37531.1"/>
    </source>
</evidence>
<dbReference type="CDD" id="cd00407">
    <property type="entry name" value="Urease_beta"/>
    <property type="match status" value="1"/>
</dbReference>
<dbReference type="InterPro" id="IPR050069">
    <property type="entry name" value="Urease_subunit"/>
</dbReference>
<dbReference type="InterPro" id="IPR002019">
    <property type="entry name" value="Urease_beta-like"/>
</dbReference>
<accession>A0A5C7WHG4</accession>
<evidence type="ECO:0000313" key="7">
    <source>
        <dbReference type="Proteomes" id="UP000321374"/>
    </source>
</evidence>
<dbReference type="HAMAP" id="MF_00739">
    <property type="entry name" value="Urease_gamma"/>
    <property type="match status" value="1"/>
</dbReference>
<proteinExistence type="inferred from homology"/>
<dbReference type="Proteomes" id="UP000321374">
    <property type="component" value="Unassembled WGS sequence"/>
</dbReference>
<dbReference type="NCBIfam" id="NF009712">
    <property type="entry name" value="PRK13241.1"/>
    <property type="match status" value="1"/>
</dbReference>
<comment type="catalytic activity">
    <reaction evidence="5">
        <text>urea + 2 H2O + H(+) = hydrogencarbonate + 2 NH4(+)</text>
        <dbReference type="Rhea" id="RHEA:20557"/>
        <dbReference type="ChEBI" id="CHEBI:15377"/>
        <dbReference type="ChEBI" id="CHEBI:15378"/>
        <dbReference type="ChEBI" id="CHEBI:16199"/>
        <dbReference type="ChEBI" id="CHEBI:17544"/>
        <dbReference type="ChEBI" id="CHEBI:28938"/>
        <dbReference type="EC" id="3.5.1.5"/>
    </reaction>
</comment>
<gene>
    <name evidence="6" type="ORF">E6Q51_03095</name>
</gene>
<dbReference type="GO" id="GO:0009039">
    <property type="term" value="F:urease activity"/>
    <property type="evidence" value="ECO:0007669"/>
    <property type="project" value="UniProtKB-EC"/>
</dbReference>
<dbReference type="RefSeq" id="WP_124553590.1">
    <property type="nucleotide sequence ID" value="NZ_CP033953.1"/>
</dbReference>
<evidence type="ECO:0000256" key="4">
    <source>
        <dbReference type="ARBA" id="ARBA00022801"/>
    </source>
</evidence>
<keyword evidence="4 6" id="KW-0378">Hydrolase</keyword>
<dbReference type="InterPro" id="IPR036463">
    <property type="entry name" value="Urease_gamma_sf"/>
</dbReference>
<dbReference type="PIRSF" id="PIRSF001225">
    <property type="entry name" value="Urease_gammabeta"/>
    <property type="match status" value="1"/>
</dbReference>
<dbReference type="GO" id="GO:0016151">
    <property type="term" value="F:nickel cation binding"/>
    <property type="evidence" value="ECO:0007669"/>
    <property type="project" value="InterPro"/>
</dbReference>
<dbReference type="PANTHER" id="PTHR33569:SF1">
    <property type="entry name" value="UREASE"/>
    <property type="match status" value="1"/>
</dbReference>
<dbReference type="InterPro" id="IPR012010">
    <property type="entry name" value="Urease_gamma"/>
</dbReference>
<evidence type="ECO:0000256" key="1">
    <source>
        <dbReference type="ARBA" id="ARBA00004897"/>
    </source>
</evidence>
<dbReference type="NCBIfam" id="NF009671">
    <property type="entry name" value="PRK13192.1"/>
    <property type="match status" value="1"/>
</dbReference>
<dbReference type="EC" id="3.5.1.5" evidence="2"/>
<dbReference type="GO" id="GO:0043419">
    <property type="term" value="P:urea catabolic process"/>
    <property type="evidence" value="ECO:0007669"/>
    <property type="project" value="UniProtKB-UniPathway"/>
</dbReference>
<dbReference type="NCBIfam" id="TIGR00193">
    <property type="entry name" value="urease_gam"/>
    <property type="match status" value="1"/>
</dbReference>
<reference evidence="6 7" key="1">
    <citation type="submission" date="2018-09" db="EMBL/GenBank/DDBJ databases">
        <title>Metagenome Assembled Genomes from an Advanced Water Purification Facility.</title>
        <authorList>
            <person name="Stamps B.W."/>
            <person name="Spear J.R."/>
        </authorList>
    </citation>
    <scope>NUCLEOTIDE SEQUENCE [LARGE SCALE GENOMIC DNA]</scope>
    <source>
        <strain evidence="6">Bin_42_2</strain>
    </source>
</reference>
<name>A0A5C7WHG4_METME</name>
<dbReference type="InterPro" id="IPR002026">
    <property type="entry name" value="Urease_gamma/gamma-beta_su"/>
</dbReference>
<keyword evidence="3" id="KW-0963">Cytoplasm</keyword>
<dbReference type="CDD" id="cd00390">
    <property type="entry name" value="Urease_gamma"/>
    <property type="match status" value="1"/>
</dbReference>
<sequence>MLLTPVEMERFAIFNAAQLARRRRERGLKLNHPEAIAIIADEIMEGARDGRSVAELISYGSQILTTDDVMPGVEAMVTMIQVEPVFPDGTKLVTVHDPIRPGKLKRAPEDEIVPGEIIAADGDIEINAGRKQVSLKAVNTGDRPIQIGSHYHFFEANRALDFERRLSFGMHLDIPAGTAVRFEPGESKVVTLVAFGGRAEVYGLNNLTNGSTKNEELLEVALERARQSNFKGA</sequence>
<dbReference type="Pfam" id="PF00699">
    <property type="entry name" value="Urease_beta"/>
    <property type="match status" value="1"/>
</dbReference>
<dbReference type="Gene3D" id="2.10.150.10">
    <property type="entry name" value="Urease, beta subunit"/>
    <property type="match status" value="1"/>
</dbReference>
<evidence type="ECO:0000256" key="3">
    <source>
        <dbReference type="ARBA" id="ARBA00022490"/>
    </source>
</evidence>
<dbReference type="NCBIfam" id="TIGR00192">
    <property type="entry name" value="urease_beta"/>
    <property type="match status" value="1"/>
</dbReference>
<comment type="caution">
    <text evidence="6">The sequence shown here is derived from an EMBL/GenBank/DDBJ whole genome shotgun (WGS) entry which is preliminary data.</text>
</comment>
<dbReference type="SUPFAM" id="SSF54111">
    <property type="entry name" value="Urease, gamma-subunit"/>
    <property type="match status" value="1"/>
</dbReference>
<dbReference type="Pfam" id="PF00547">
    <property type="entry name" value="Urease_gamma"/>
    <property type="match status" value="1"/>
</dbReference>
<dbReference type="NCBIfam" id="NF009682">
    <property type="entry name" value="PRK13203.1"/>
    <property type="match status" value="1"/>
</dbReference>
<dbReference type="HAMAP" id="MF_01955">
    <property type="entry name" value="Urease_beta_gamma"/>
    <property type="match status" value="1"/>
</dbReference>
<dbReference type="PANTHER" id="PTHR33569">
    <property type="entry name" value="UREASE"/>
    <property type="match status" value="1"/>
</dbReference>
<evidence type="ECO:0000256" key="2">
    <source>
        <dbReference type="ARBA" id="ARBA00012934"/>
    </source>
</evidence>
<dbReference type="OrthoDB" id="9797217at2"/>
<evidence type="ECO:0000256" key="5">
    <source>
        <dbReference type="ARBA" id="ARBA00047778"/>
    </source>
</evidence>
<dbReference type="InterPro" id="IPR008223">
    <property type="entry name" value="Urease_gamma-beta_su"/>
</dbReference>
<dbReference type="HAMAP" id="MF_01954">
    <property type="entry name" value="Urease_beta"/>
    <property type="match status" value="1"/>
</dbReference>
<dbReference type="UniPathway" id="UPA00258">
    <property type="reaction ID" value="UER00370"/>
</dbReference>
<dbReference type="GO" id="GO:0035550">
    <property type="term" value="C:urease complex"/>
    <property type="evidence" value="ECO:0007669"/>
    <property type="project" value="InterPro"/>
</dbReference>